<dbReference type="InterPro" id="IPR013783">
    <property type="entry name" value="Ig-like_fold"/>
</dbReference>
<feature type="domain" description="Bacterial Ig" evidence="5">
    <location>
        <begin position="1809"/>
        <end position="1890"/>
    </location>
</feature>
<evidence type="ECO:0000313" key="6">
    <source>
        <dbReference type="EMBL" id="WYJ80251.1"/>
    </source>
</evidence>
<accession>A0ABZ2SWZ5</accession>
<evidence type="ECO:0000256" key="2">
    <source>
        <dbReference type="SAM" id="SignalP"/>
    </source>
</evidence>
<gene>
    <name evidence="6" type="ORF">DOK79_001808</name>
</gene>
<feature type="chain" id="PRO_5046331802" description="DUF5011 domain-containing protein" evidence="2">
    <location>
        <begin position="30"/>
        <end position="2141"/>
    </location>
</feature>
<feature type="domain" description="Pesticidal crystal protein Cry22Aa Ig-like" evidence="3">
    <location>
        <begin position="1004"/>
        <end position="1074"/>
    </location>
</feature>
<evidence type="ECO:0008006" key="8">
    <source>
        <dbReference type="Google" id="ProtNLM"/>
    </source>
</evidence>
<dbReference type="InterPro" id="IPR032179">
    <property type="entry name" value="Cry22Aa_Ig-like"/>
</dbReference>
<feature type="domain" description="Pesticidal crystal protein Cry22Aa Ig-like" evidence="3">
    <location>
        <begin position="260"/>
        <end position="328"/>
    </location>
</feature>
<reference evidence="6 7" key="1">
    <citation type="submission" date="2021-03" db="EMBL/GenBank/DDBJ databases">
        <authorList>
            <person name="Gilmore M.S."/>
            <person name="Schwartzman J."/>
            <person name="Van Tyne D."/>
            <person name="Martin M."/>
            <person name="Earl A.M."/>
            <person name="Manson A.L."/>
            <person name="Straub T."/>
            <person name="Salamzade R."/>
            <person name="Saavedra J."/>
            <person name="Lebreton F."/>
            <person name="Prichula J."/>
            <person name="Schaufler K."/>
            <person name="Gaca A."/>
            <person name="Sgardioli B."/>
            <person name="Wagenaar J."/>
            <person name="Strong T."/>
        </authorList>
    </citation>
    <scope>NUCLEOTIDE SEQUENCE [LARGE SCALE GENOMIC DNA]</scope>
    <source>
        <strain evidence="6 7">DIV1094</strain>
    </source>
</reference>
<feature type="domain" description="Bacterial Ig" evidence="4">
    <location>
        <begin position="1646"/>
        <end position="1711"/>
    </location>
</feature>
<proteinExistence type="predicted"/>
<evidence type="ECO:0000259" key="5">
    <source>
        <dbReference type="Pfam" id="PF20622"/>
    </source>
</evidence>
<feature type="domain" description="Bacterial Ig" evidence="4">
    <location>
        <begin position="1725"/>
        <end position="1802"/>
    </location>
</feature>
<reference evidence="6 7" key="2">
    <citation type="submission" date="2024-03" db="EMBL/GenBank/DDBJ databases">
        <title>The Genome Sequence of Enterococcus sp. DIV1094.</title>
        <authorList>
            <consortium name="The Broad Institute Genomics Platform"/>
            <consortium name="The Broad Institute Microbial Omics Core"/>
            <consortium name="The Broad Institute Genomic Center for Infectious Diseases"/>
            <person name="Earl A."/>
            <person name="Manson A."/>
            <person name="Gilmore M."/>
            <person name="Schwartman J."/>
            <person name="Shea T."/>
            <person name="Abouelleil A."/>
            <person name="Cao P."/>
            <person name="Chapman S."/>
            <person name="Cusick C."/>
            <person name="Young S."/>
            <person name="Neafsey D."/>
            <person name="Nusbaum C."/>
            <person name="Birren B."/>
        </authorList>
    </citation>
    <scope>NUCLEOTIDE SEQUENCE [LARGE SCALE GENOMIC DNA]</scope>
    <source>
        <strain evidence="6 7">DIV1094</strain>
    </source>
</reference>
<sequence>MSKKKLTKKRKKQLLAMFMTAGMMTNTFVGTGLALADEVTTNSTTTSGLSDSKENTNEKQQITTNSSGSRILNTKITSGEYYYGESKTIKGTCEPLFRVTGFKGESSTGVTSTVNADLFGNFEIGVAEYMIQPGDVITVRSVDASGLFGSDDTTYVHYSTPKVSNSYTYDSPITGTAYPGSEVYISDDSSFASGWVTATTDGSGNFSVSSNQLKSLAGYASGKTMYIRSGAAGSNNNVSGLLSHTVSTQITEDKATITANNFTLDYGSAYNSNIAIQMSGVRATDANGNDVTNNVQVSGNVNTKIPGNYNVTFTSPESGKSTTVVATVKDAPADKATITANNATVEYGSTWNDSVAKQVTGVKATDKYGNDVTNNVTVSGNVDTNKPGNYNVTFTSPESGKSKTVVITVKSAKYEKPVLENPYIYQTDLKGKTTPDTDVVISDSDGFEEFVTVHSDSSGNFTASSSLLNSLAKHTPGTKLYVKSGDIENANYSEVETTLIHYPTPKVAESYAYNTEIKGIAYPNSKVYISDMNDFGGYMTVETDSSGNFTVSASQLKALTEYKIGATLYFMSADDYYSQAISLVASTKITENKASITANDFTLEYGADFNDQIAIEKAGATATNANGNIEGVRVKANNVDTSKPGEYSITFVSASGKEKTVKVTVKDVPEENATIEAHDFEVDYGFDLTDEAAIEKAEAKATDKYGKEEAVTVKETNVDTSKPGEYSITFVSASGKEKTVKVTVKESVKAETPVFETPYIYGDDLRGKTSPNASVQLRITKPAQVDITVQSDDNGDFSIPVEKLKQYDNYKVGSTLFATASFGSDGSTSEMGLVTVEENHSSIEANDFEVDYGFDLTDEAAIEKAGAKATDKYGKEEAVKVKESNVDTSKPGEYSITFVSDSGKEKTVKVTVKNKPIIGSEPIIHATDMTYQVGETLNPLLGVTAEDPEDGDLTDQVKADASGVNMSKAGDYELKLSVTDKDGNTTEQTVTIHVVDQVTDGPVIKGADDVRVDERAKFDPLEGVTAQDSQGNDITDNLTYTGSVDTSTPGEYTIKYYVYDKDGKVATAERVVTVQSDASKPVVMSPDKLTIKQNSKFDPTLYAQAYDNEDGDITDQIKVLGQIYTDKLGSQFITYEVTDSDGNKATKMMEVEVVATLGNAPVISGADDLEINVGDSFDPISGVTAYDNEDGDLTSEIKYGGIVDTGKAGEYTVTYTVWDSDFNVETVERKVTVKDPTVEPAIEAHDFEVDYGFDLTDEAAIEKAEAKATDKYGKEEAVTVKESNVDTSKPGEYSITFVSASGKEKTVKVTVKDAPEENATIEAHDFEVDYGFDLTDEAAIEKAEAKATDKYGKEEAVTVKETNVDTSKPGEYSITFVSASGKEKTVKVTVKDAPEENATIEAHDFEVDYGFDLTDEAAIEKAEAKATDKYGKEEAVTVKETNVDTSKPGEYSITFVSASGKEKTVKVTVNAEAAMKPTVDPIKEGAGKVTGQGKAGDKIVITVDGKEVGTGTVKEDGTFEILTGTYRAKAGDVYSVQAFNSENAGSEITDVKVIATAGKVNPDDYTIGDANVTGSYTGDVTSIAVFINGVNKGTISGASVKDGQFTYYVGKNIKMGDVVTVVGYDKYGKRLDEKELTIYNKETIQTPTVNDIYVGDTTVTGTGQAGTTVYVKLGSTILGQAEVKEDGTFEVTIPAQKAGTELTILAKDGEEASELVSKIVIDQLPQAPSVDDIKDGAGKVTGKGQAGDTIVITVNGKEIGRGKVKADGTFELLTGTYRAKQGETYEVYAVNDDNVQSETVKKVVVATSGQVKPNDYVLGELSITGTYTGDVTTIAVFVDGVELGKTSGANVANGQFNFYVGDHIKAGQKVTVVGYDKYGKRLDEKEVTIDNGVDTPTVNDIYAGDTTVTGTGEAGSTVYVKDHLKNIIGEAEVKADGTYEVTIPAQAKDTQLIVMAKKGNARSEEVNAKVLAARPLQPTVDAVKEGAGKITGTAQAGDTVVITLNGKEVGRGEVSEDGTFSIILSSKVRAGNMYQITAVNSDGISSVATEVTATVTEGTITPDPFKVGGNSITGTFTGDVSSIDLVIDGAPQGVVSGNSVKDGVFSYYVGNLSIQADQTVEVVAYDAYGKQLDQQTVTINA</sequence>
<dbReference type="Pfam" id="PF17936">
    <property type="entry name" value="Big_6"/>
    <property type="match status" value="5"/>
</dbReference>
<evidence type="ECO:0000313" key="7">
    <source>
        <dbReference type="Proteomes" id="UP000664360"/>
    </source>
</evidence>
<organism evidence="6 7">
    <name type="scientific">Candidatus Enterococcus mangumiae</name>
    <dbReference type="NCBI Taxonomy" id="2230878"/>
    <lineage>
        <taxon>Bacteria</taxon>
        <taxon>Bacillati</taxon>
        <taxon>Bacillota</taxon>
        <taxon>Bacilli</taxon>
        <taxon>Lactobacillales</taxon>
        <taxon>Enterococcaceae</taxon>
        <taxon>Enterococcus</taxon>
    </lineage>
</organism>
<dbReference type="InterPro" id="IPR041498">
    <property type="entry name" value="Big_6"/>
</dbReference>
<evidence type="ECO:0000256" key="1">
    <source>
        <dbReference type="SAM" id="MobiDB-lite"/>
    </source>
</evidence>
<dbReference type="EMBL" id="CP147250">
    <property type="protein sequence ID" value="WYJ80251.1"/>
    <property type="molecule type" value="Genomic_DNA"/>
</dbReference>
<feature type="domain" description="Bacterial Ig" evidence="5">
    <location>
        <begin position="2058"/>
        <end position="2140"/>
    </location>
</feature>
<evidence type="ECO:0000259" key="4">
    <source>
        <dbReference type="Pfam" id="PF17936"/>
    </source>
</evidence>
<feature type="domain" description="Pesticidal crystal protein Cry22Aa Ig-like" evidence="3">
    <location>
        <begin position="340"/>
        <end position="409"/>
    </location>
</feature>
<evidence type="ECO:0000259" key="3">
    <source>
        <dbReference type="Pfam" id="PF16403"/>
    </source>
</evidence>
<dbReference type="Gene3D" id="2.60.40.10">
    <property type="entry name" value="Immunoglobulins"/>
    <property type="match status" value="17"/>
</dbReference>
<protein>
    <recommendedName>
        <fullName evidence="8">DUF5011 domain-containing protein</fullName>
    </recommendedName>
</protein>
<dbReference type="NCBIfam" id="NF033510">
    <property type="entry name" value="Ca_tandemer"/>
    <property type="match status" value="3"/>
</dbReference>
<feature type="region of interest" description="Disordered" evidence="1">
    <location>
        <begin position="43"/>
        <end position="68"/>
    </location>
</feature>
<feature type="domain" description="Bacterial Ig" evidence="4">
    <location>
        <begin position="1895"/>
        <end position="1960"/>
    </location>
</feature>
<dbReference type="Proteomes" id="UP000664360">
    <property type="component" value="Chromosome"/>
</dbReference>
<feature type="domain" description="Pesticidal crystal protein Cry22Aa Ig-like" evidence="3">
    <location>
        <begin position="1163"/>
        <end position="1233"/>
    </location>
</feature>
<dbReference type="InterPro" id="IPR046746">
    <property type="entry name" value="Big_15"/>
</dbReference>
<keyword evidence="2" id="KW-0732">Signal</keyword>
<feature type="signal peptide" evidence="2">
    <location>
        <begin position="1"/>
        <end position="29"/>
    </location>
</feature>
<dbReference type="RefSeq" id="WP_339091814.1">
    <property type="nucleotide sequence ID" value="NZ_CP147250.1"/>
</dbReference>
<keyword evidence="7" id="KW-1185">Reference proteome</keyword>
<name>A0ABZ2SWZ5_9ENTE</name>
<dbReference type="Pfam" id="PF20622">
    <property type="entry name" value="Big_15"/>
    <property type="match status" value="3"/>
</dbReference>
<feature type="compositionally biased region" description="Polar residues" evidence="1">
    <location>
        <begin position="58"/>
        <end position="68"/>
    </location>
</feature>
<feature type="domain" description="Pesticidal crystal protein Cry22Aa Ig-like" evidence="3">
    <location>
        <begin position="1087"/>
        <end position="1153"/>
    </location>
</feature>
<feature type="domain" description="Pesticidal crystal protein Cry22Aa Ig-like" evidence="3">
    <location>
        <begin position="927"/>
        <end position="994"/>
    </location>
</feature>
<feature type="domain" description="Bacterial Ig" evidence="4">
    <location>
        <begin position="1476"/>
        <end position="1553"/>
    </location>
</feature>
<feature type="domain" description="Bacterial Ig" evidence="4">
    <location>
        <begin position="1975"/>
        <end position="2053"/>
    </location>
</feature>
<feature type="domain" description="Bacterial Ig" evidence="5">
    <location>
        <begin position="1558"/>
        <end position="1639"/>
    </location>
</feature>
<dbReference type="Pfam" id="PF16403">
    <property type="entry name" value="Bact_surface_Ig-like"/>
    <property type="match status" value="6"/>
</dbReference>